<accession>A0A7W9BQ14</accession>
<dbReference type="RefSeq" id="WP_157175096.1">
    <property type="nucleotide sequence ID" value="NZ_BMJP01000001.1"/>
</dbReference>
<protein>
    <submittedName>
        <fullName evidence="1">Prophage regulatory protein</fullName>
    </submittedName>
</protein>
<dbReference type="Gene3D" id="1.10.238.160">
    <property type="match status" value="1"/>
</dbReference>
<name>A0A7W9BQ14_9SPHN</name>
<evidence type="ECO:0000313" key="2">
    <source>
        <dbReference type="Proteomes" id="UP000546701"/>
    </source>
</evidence>
<dbReference type="EMBL" id="JACIJR010000001">
    <property type="protein sequence ID" value="MBB5727915.1"/>
    <property type="molecule type" value="Genomic_DNA"/>
</dbReference>
<sequence length="62" mass="6862">MSEQSDEILRLPEVKRRTGLSRTAIYRLMGEGIFSGHQKIGLRAVGWKRSVIDAFVASGATN</sequence>
<evidence type="ECO:0000313" key="1">
    <source>
        <dbReference type="EMBL" id="MBB5727915.1"/>
    </source>
</evidence>
<comment type="caution">
    <text evidence="1">The sequence shown here is derived from an EMBL/GenBank/DDBJ whole genome shotgun (WGS) entry which is preliminary data.</text>
</comment>
<gene>
    <name evidence="1" type="ORF">FHS99_000371</name>
</gene>
<dbReference type="Proteomes" id="UP000546701">
    <property type="component" value="Unassembled WGS sequence"/>
</dbReference>
<reference evidence="1 2" key="1">
    <citation type="submission" date="2020-08" db="EMBL/GenBank/DDBJ databases">
        <title>Genomic Encyclopedia of Type Strains, Phase IV (KMG-IV): sequencing the most valuable type-strain genomes for metagenomic binning, comparative biology and taxonomic classification.</title>
        <authorList>
            <person name="Goeker M."/>
        </authorList>
    </citation>
    <scope>NUCLEOTIDE SEQUENCE [LARGE SCALE GENOMIC DNA]</scope>
    <source>
        <strain evidence="1 2">DSM 103336</strain>
    </source>
</reference>
<keyword evidence="2" id="KW-1185">Reference proteome</keyword>
<organism evidence="1 2">
    <name type="scientific">Sphingomonas prati</name>
    <dbReference type="NCBI Taxonomy" id="1843237"/>
    <lineage>
        <taxon>Bacteria</taxon>
        <taxon>Pseudomonadati</taxon>
        <taxon>Pseudomonadota</taxon>
        <taxon>Alphaproteobacteria</taxon>
        <taxon>Sphingomonadales</taxon>
        <taxon>Sphingomonadaceae</taxon>
        <taxon>Sphingomonas</taxon>
    </lineage>
</organism>
<dbReference type="OrthoDB" id="1525365at2"/>
<dbReference type="AlphaFoldDB" id="A0A7W9BQ14"/>
<dbReference type="Pfam" id="PF05930">
    <property type="entry name" value="Phage_AlpA"/>
    <property type="match status" value="1"/>
</dbReference>
<dbReference type="InterPro" id="IPR010260">
    <property type="entry name" value="AlpA"/>
</dbReference>
<proteinExistence type="predicted"/>